<dbReference type="SUPFAM" id="SSF51206">
    <property type="entry name" value="cAMP-binding domain-like"/>
    <property type="match status" value="1"/>
</dbReference>
<protein>
    <submittedName>
        <fullName evidence="2">Crp/Fnr family transcriptional regulator</fullName>
    </submittedName>
</protein>
<evidence type="ECO:0000313" key="2">
    <source>
        <dbReference type="EMBL" id="TGD78545.1"/>
    </source>
</evidence>
<dbReference type="AlphaFoldDB" id="A0A4Z0MH57"/>
<keyword evidence="3" id="KW-1185">Reference proteome</keyword>
<dbReference type="InterPro" id="IPR000595">
    <property type="entry name" value="cNMP-bd_dom"/>
</dbReference>
<organism evidence="2 3">
    <name type="scientific">Hymenobacter wooponensis</name>
    <dbReference type="NCBI Taxonomy" id="1525360"/>
    <lineage>
        <taxon>Bacteria</taxon>
        <taxon>Pseudomonadati</taxon>
        <taxon>Bacteroidota</taxon>
        <taxon>Cytophagia</taxon>
        <taxon>Cytophagales</taxon>
        <taxon>Hymenobacteraceae</taxon>
        <taxon>Hymenobacter</taxon>
    </lineage>
</organism>
<accession>A0A4Z0MH57</accession>
<comment type="caution">
    <text evidence="2">The sequence shown here is derived from an EMBL/GenBank/DDBJ whole genome shotgun (WGS) entry which is preliminary data.</text>
</comment>
<dbReference type="OrthoDB" id="792939at2"/>
<dbReference type="InterPro" id="IPR014710">
    <property type="entry name" value="RmlC-like_jellyroll"/>
</dbReference>
<sequence length="214" mass="24429">MAWLSYLFQQVLCYATAVVSSSSATLSPAFQALKELLGQVPQLTTADVEAFVGYWQKQVHLPRGEFLIRPGQAEHTLYFVHTGLLRIYFPAGPEEICVGFGYESSLLCSFPSFVTAQPSEYGIQALRKSALLGISRSDFMTFIEQNINFAHFWRAELERNLVGRIEREIDLLLPDPAQRYQRLLARSPTLFQRVPKKYIASYLRMTPETLSRLR</sequence>
<gene>
    <name evidence="2" type="ORF">EU557_20815</name>
</gene>
<dbReference type="CDD" id="cd00038">
    <property type="entry name" value="CAP_ED"/>
    <property type="match status" value="1"/>
</dbReference>
<dbReference type="EMBL" id="SRKZ01000006">
    <property type="protein sequence ID" value="TGD78545.1"/>
    <property type="molecule type" value="Genomic_DNA"/>
</dbReference>
<evidence type="ECO:0000259" key="1">
    <source>
        <dbReference type="PROSITE" id="PS50042"/>
    </source>
</evidence>
<dbReference type="PROSITE" id="PS50042">
    <property type="entry name" value="CNMP_BINDING_3"/>
    <property type="match status" value="1"/>
</dbReference>
<reference evidence="2 3" key="1">
    <citation type="submission" date="2019-04" db="EMBL/GenBank/DDBJ databases">
        <authorList>
            <person name="Feng G."/>
            <person name="Zhang J."/>
            <person name="Zhu H."/>
        </authorList>
    </citation>
    <scope>NUCLEOTIDE SEQUENCE [LARGE SCALE GENOMIC DNA]</scope>
    <source>
        <strain evidence="2 3">JCM 19491</strain>
    </source>
</reference>
<dbReference type="InterPro" id="IPR018490">
    <property type="entry name" value="cNMP-bd_dom_sf"/>
</dbReference>
<feature type="domain" description="Cyclic nucleotide-binding" evidence="1">
    <location>
        <begin position="59"/>
        <end position="143"/>
    </location>
</feature>
<name>A0A4Z0MH57_9BACT</name>
<evidence type="ECO:0000313" key="3">
    <source>
        <dbReference type="Proteomes" id="UP000298284"/>
    </source>
</evidence>
<dbReference type="Gene3D" id="2.60.120.10">
    <property type="entry name" value="Jelly Rolls"/>
    <property type="match status" value="1"/>
</dbReference>
<dbReference type="Proteomes" id="UP000298284">
    <property type="component" value="Unassembled WGS sequence"/>
</dbReference>
<dbReference type="Pfam" id="PF00027">
    <property type="entry name" value="cNMP_binding"/>
    <property type="match status" value="1"/>
</dbReference>
<proteinExistence type="predicted"/>